<keyword evidence="1" id="KW-1133">Transmembrane helix</keyword>
<evidence type="ECO:0000313" key="4">
    <source>
        <dbReference type="Proteomes" id="UP001642409"/>
    </source>
</evidence>
<organism evidence="2">
    <name type="scientific">Hexamita inflata</name>
    <dbReference type="NCBI Taxonomy" id="28002"/>
    <lineage>
        <taxon>Eukaryota</taxon>
        <taxon>Metamonada</taxon>
        <taxon>Diplomonadida</taxon>
        <taxon>Hexamitidae</taxon>
        <taxon>Hexamitinae</taxon>
        <taxon>Hexamita</taxon>
    </lineage>
</organism>
<feature type="transmembrane region" description="Helical" evidence="1">
    <location>
        <begin position="145"/>
        <end position="171"/>
    </location>
</feature>
<accession>A0AA86N4A9</accession>
<evidence type="ECO:0000313" key="3">
    <source>
        <dbReference type="EMBL" id="CAL5998715.1"/>
    </source>
</evidence>
<name>A0AA86N4A9_9EUKA</name>
<dbReference type="EMBL" id="CATOUU010000003">
    <property type="protein sequence ID" value="CAI9912772.1"/>
    <property type="molecule type" value="Genomic_DNA"/>
</dbReference>
<keyword evidence="1" id="KW-0472">Membrane</keyword>
<feature type="transmembrane region" description="Helical" evidence="1">
    <location>
        <begin position="43"/>
        <end position="74"/>
    </location>
</feature>
<gene>
    <name evidence="3" type="ORF">HINF_LOCUS15872</name>
    <name evidence="2" type="ORF">HINF_LOCUS417</name>
</gene>
<dbReference type="AlphaFoldDB" id="A0AA86N4A9"/>
<reference evidence="3 4" key="2">
    <citation type="submission" date="2024-07" db="EMBL/GenBank/DDBJ databases">
        <authorList>
            <person name="Akdeniz Z."/>
        </authorList>
    </citation>
    <scope>NUCLEOTIDE SEQUENCE [LARGE SCALE GENOMIC DNA]</scope>
</reference>
<keyword evidence="4" id="KW-1185">Reference proteome</keyword>
<dbReference type="EMBL" id="CAXDID020000038">
    <property type="protein sequence ID" value="CAL5998715.1"/>
    <property type="molecule type" value="Genomic_DNA"/>
</dbReference>
<sequence length="1259" mass="137624">MINPLWLGVQNIDFLAMVDSLQNIIDTPTDYKVYMKVPYANPLIIFAFLPLIGAILGCLVCIFVCSGACCCSAASRYRNKNKKLQNKSHNILIKYGIDAKGALPSNIVADSTQILSEERAIIIQEIEKQKIDLEKVSKKAKCAKWCWWAWLLSAILYILSIIFIICGISFFGGMPKSFIGVANQQVKVVTDLLESMADVGDNALKAVYGTNEKVFTELIKNESTFNATLASFRTNAKLMHSLNDLKSNLTLLDKKLTQWIASILFFPPSSSSFSYAATGQAAINRLLDGFGNMKLLMDSLNSSVSFIKTLGPNVPSSLTSNFNNIPQIPDISVSGNPKLIIDDLMKGRSLTKWKFADTISQKFIPDSMKAFVDILIPRDADGNLKTSSQTLFSAAGTSANNILDVVQNPITGFVDKIVDLLQKVYDSDYLLSLLALKTISFSELSDQLGTPKSATCSYLWCGLVNITSVTENFGTIPILSSFKTDSLEALLKKPVPIVYSICLIIPFLILISTTLCMGYKKTCCSTCSICCCPFCNCVIAILGILLMLFSLFSSGFLTPLTNTLRSDATNLFDAGIKIGQNLKLVKHAVKFDLPNISMLNMVPSTLTIDIESMKALLSSVNINITVKELSPPLPETPATGVLGQLLELISVNSFGQLFNKIQTWATAQLNTINLNISLANSDLNKLFSKDQKGILNLIKIGNNTLQQFINNTIDQALKIILDDHFSIIKLIFDVPSMSGKINGYNQADMKSKIKEISGLNLDDISDVSTTSNFSNKLQEAFCKASMIPDGTRNSIAVVSGLFKQLSDNYEPACSAAINGNAFTKPTPPASSSTQVGTTIAIEVYEAIFVNLWVEFLADQGELLLKLPNTLTTAAEVSAATTQYIENAIFGSSGDIPQDSIVSFLNNIATAIFSSKTINDYATRYATCPDDSQVTNSNAVTKNDAPFTNLINIPTEFIVNMVQRKVISHSVTRPVTIPTLAADIADFNLYKGLGVLFQVHCQYVNQLITAAKSLETTPSSVPLSTAVTHAATFTDAIIKIRVLKKSLIDLNGQIGTKALDASASASTCTATPVAPGPNLDTFLTKFVDDIIVVVKSIFLNIVETVTDGSKFGLLFEVFADVKIFEKIQDFVMNIIDKVLHLLCSSASPLNSSILGMVPQLAADAAQATLGWFDAFSFACYLSFLFLFFGPMCMAFSYNYNRIYSYELKMSKKYKFKFEFGKEVGNKRGKKGQNQIIVANNDSLFELAKKQPPQFNNSQYI</sequence>
<feature type="transmembrane region" description="Helical" evidence="1">
    <location>
        <begin position="497"/>
        <end position="519"/>
    </location>
</feature>
<evidence type="ECO:0000313" key="2">
    <source>
        <dbReference type="EMBL" id="CAI9912772.1"/>
    </source>
</evidence>
<reference evidence="2" key="1">
    <citation type="submission" date="2023-06" db="EMBL/GenBank/DDBJ databases">
        <authorList>
            <person name="Kurt Z."/>
        </authorList>
    </citation>
    <scope>NUCLEOTIDE SEQUENCE</scope>
</reference>
<comment type="caution">
    <text evidence="2">The sequence shown here is derived from an EMBL/GenBank/DDBJ whole genome shotgun (WGS) entry which is preliminary data.</text>
</comment>
<proteinExistence type="predicted"/>
<dbReference type="Proteomes" id="UP001642409">
    <property type="component" value="Unassembled WGS sequence"/>
</dbReference>
<protein>
    <submittedName>
        <fullName evidence="2">Uncharacterized protein</fullName>
    </submittedName>
</protein>
<feature type="transmembrane region" description="Helical" evidence="1">
    <location>
        <begin position="531"/>
        <end position="552"/>
    </location>
</feature>
<feature type="transmembrane region" description="Helical" evidence="1">
    <location>
        <begin position="1179"/>
        <end position="1198"/>
    </location>
</feature>
<keyword evidence="1" id="KW-0812">Transmembrane</keyword>
<evidence type="ECO:0000256" key="1">
    <source>
        <dbReference type="SAM" id="Phobius"/>
    </source>
</evidence>